<accession>A0A1D1YT19</accession>
<dbReference type="EMBL" id="GDJX01010138">
    <property type="protein sequence ID" value="JAT57798.1"/>
    <property type="molecule type" value="Transcribed_RNA"/>
</dbReference>
<dbReference type="PANTHER" id="PTHR36885:SF2">
    <property type="entry name" value="DUF4378 DOMAIN-CONTAINING PROTEIN"/>
    <property type="match status" value="1"/>
</dbReference>
<sequence length="292" mass="32544">RNPHGHPPPGVEAFMATPPRRRLAELLQEQQEPFLLDVYLLENGYSGRTLCSKATETCWPVGACSRRLVSSHCFSRPREGFLRSLLTMFTHGRPPECSNWRKGAVEDSGLSSTGRAKGRSTAATEEGEGEMGEQVHPERLTHGWEWTEGSKQLSPISVLELKSHEGSPSHDHVKQEEPSTSGVYLPRVELEGLGELHGSASPEYMRTNKLLHGRKQPLLACVEKRKEEGRTRKARCGLQRVLKSARQAGDAITAKDLIESDWNMFHPHVREIGADIGEAILHELVEAFVLHV</sequence>
<reference evidence="2" key="1">
    <citation type="submission" date="2015-07" db="EMBL/GenBank/DDBJ databases">
        <title>Transcriptome Assembly of Anthurium amnicola.</title>
        <authorList>
            <person name="Suzuki J."/>
        </authorList>
    </citation>
    <scope>NUCLEOTIDE SEQUENCE</scope>
</reference>
<name>A0A1D1YT19_9ARAE</name>
<feature type="non-terminal residue" evidence="2">
    <location>
        <position position="1"/>
    </location>
</feature>
<evidence type="ECO:0000256" key="1">
    <source>
        <dbReference type="SAM" id="MobiDB-lite"/>
    </source>
</evidence>
<proteinExistence type="predicted"/>
<dbReference type="PANTHER" id="PTHR36885">
    <property type="entry name" value="EXPRESSED PROTEIN"/>
    <property type="match status" value="1"/>
</dbReference>
<organism evidence="2">
    <name type="scientific">Anthurium amnicola</name>
    <dbReference type="NCBI Taxonomy" id="1678845"/>
    <lineage>
        <taxon>Eukaryota</taxon>
        <taxon>Viridiplantae</taxon>
        <taxon>Streptophyta</taxon>
        <taxon>Embryophyta</taxon>
        <taxon>Tracheophyta</taxon>
        <taxon>Spermatophyta</taxon>
        <taxon>Magnoliopsida</taxon>
        <taxon>Liliopsida</taxon>
        <taxon>Araceae</taxon>
        <taxon>Pothoideae</taxon>
        <taxon>Potheae</taxon>
        <taxon>Anthurium</taxon>
    </lineage>
</organism>
<evidence type="ECO:0000313" key="2">
    <source>
        <dbReference type="EMBL" id="JAT57798.1"/>
    </source>
</evidence>
<gene>
    <name evidence="2" type="primary">mobA_4</name>
    <name evidence="2" type="ORF">g.35122</name>
</gene>
<protein>
    <submittedName>
        <fullName evidence="2">Putative molybdopterin-guanine dinucleotide biosynthesis protein A</fullName>
    </submittedName>
</protein>
<dbReference type="AlphaFoldDB" id="A0A1D1YT19"/>
<feature type="region of interest" description="Disordered" evidence="1">
    <location>
        <begin position="100"/>
        <end position="134"/>
    </location>
</feature>